<feature type="transmembrane region" description="Helical" evidence="9">
    <location>
        <begin position="322"/>
        <end position="342"/>
    </location>
</feature>
<gene>
    <name evidence="10" type="ORF">SAMN05192563_102441</name>
</gene>
<dbReference type="InterPro" id="IPR002549">
    <property type="entry name" value="AI-2E-like"/>
</dbReference>
<keyword evidence="4" id="KW-1003">Cell membrane</keyword>
<keyword evidence="5 9" id="KW-0812">Transmembrane</keyword>
<sequence length="670" mass="71833">MFSPDFGAGFLRGMTRAKGILPEGACREQCLHRDRHVNCADAFMKPRSSPHLSPSRQELAPAAQSLRALNSLASGVVVIAALYVGRGVLIPITLAVLLSFIVAPFVGLLRRLCFGRLPSVIVAVLCALSVLSAVGVLIGAQVAQLAEDLPQYQWTVEHKIRVVQEDTLGRADTVLASISNALKRFTPPPGDPRRKDNPVSASSGTPMPVEVHEPTPSPIELAQRYLSPVVGPLETAGIVLVVAIFILLERELLRDRMIRLFGSGDLHRTSTAISEAATRLSRYFLMQLAINAGVGVFVAIGLAIIGMPGALLFGVVTALLRFVPYVGAWIAALMAMVMAVAVSPGWWTAAGTAGLFAVTEGASSQLIEPWLYGRGNGLSPLAVVVAAIFWSWLWGPVGLVLSTPLMLCLVTLGRHVERLEFLDVLFGDRPGLTPAENLYQRLLANDPVEALQQAGALLKACSLAAYYDDAVLAGLRIAHADVRRGVVPAAQLRRVRSAAHTIIAGLEEAGDVRMIAPDGERVQTVPVLCIGGRGKLDDLLTAIAVQLLNKHGFEASLASYERFAAGRLDEARLAARPVISVISFDAGEPPPYLRKLVLRLTETRVSRDVILGMTADDESASEHSSVVVPGRTIPVVASFQQLLRTCAQAAQQPLEHEQEPERDNASHAMH</sequence>
<feature type="region of interest" description="Disordered" evidence="8">
    <location>
        <begin position="184"/>
        <end position="215"/>
    </location>
</feature>
<name>A0A1I7EJ63_9BURK</name>
<dbReference type="AlphaFoldDB" id="A0A1I7EJ63"/>
<dbReference type="Proteomes" id="UP000198844">
    <property type="component" value="Unassembled WGS sequence"/>
</dbReference>
<reference evidence="10 11" key="1">
    <citation type="submission" date="2016-10" db="EMBL/GenBank/DDBJ databases">
        <authorList>
            <person name="de Groot N.N."/>
        </authorList>
    </citation>
    <scope>NUCLEOTIDE SEQUENCE [LARGE SCALE GENOMIC DNA]</scope>
    <source>
        <strain evidence="10 11">LMG 27731</strain>
    </source>
</reference>
<evidence type="ECO:0000256" key="6">
    <source>
        <dbReference type="ARBA" id="ARBA00022989"/>
    </source>
</evidence>
<organism evidence="10 11">
    <name type="scientific">Paraburkholderia aspalathi</name>
    <dbReference type="NCBI Taxonomy" id="1324617"/>
    <lineage>
        <taxon>Bacteria</taxon>
        <taxon>Pseudomonadati</taxon>
        <taxon>Pseudomonadota</taxon>
        <taxon>Betaproteobacteria</taxon>
        <taxon>Burkholderiales</taxon>
        <taxon>Burkholderiaceae</taxon>
        <taxon>Paraburkholderia</taxon>
    </lineage>
</organism>
<evidence type="ECO:0000256" key="4">
    <source>
        <dbReference type="ARBA" id="ARBA00022475"/>
    </source>
</evidence>
<evidence type="ECO:0000256" key="9">
    <source>
        <dbReference type="SAM" id="Phobius"/>
    </source>
</evidence>
<dbReference type="Pfam" id="PF01594">
    <property type="entry name" value="AI-2E_transport"/>
    <property type="match status" value="1"/>
</dbReference>
<dbReference type="PANTHER" id="PTHR21716:SF53">
    <property type="entry name" value="PERMEASE PERM-RELATED"/>
    <property type="match status" value="1"/>
</dbReference>
<evidence type="ECO:0000313" key="11">
    <source>
        <dbReference type="Proteomes" id="UP000198844"/>
    </source>
</evidence>
<feature type="transmembrane region" description="Helical" evidence="9">
    <location>
        <begin position="121"/>
        <end position="143"/>
    </location>
</feature>
<evidence type="ECO:0000256" key="1">
    <source>
        <dbReference type="ARBA" id="ARBA00004651"/>
    </source>
</evidence>
<feature type="transmembrane region" description="Helical" evidence="9">
    <location>
        <begin position="387"/>
        <end position="412"/>
    </location>
</feature>
<proteinExistence type="inferred from homology"/>
<evidence type="ECO:0000256" key="3">
    <source>
        <dbReference type="ARBA" id="ARBA00022448"/>
    </source>
</evidence>
<keyword evidence="7 9" id="KW-0472">Membrane</keyword>
<accession>A0A1I7EJ63</accession>
<feature type="region of interest" description="Disordered" evidence="8">
    <location>
        <begin position="650"/>
        <end position="670"/>
    </location>
</feature>
<evidence type="ECO:0000256" key="2">
    <source>
        <dbReference type="ARBA" id="ARBA00009773"/>
    </source>
</evidence>
<evidence type="ECO:0000256" key="5">
    <source>
        <dbReference type="ARBA" id="ARBA00022692"/>
    </source>
</evidence>
<dbReference type="EMBL" id="FPBH01000024">
    <property type="protein sequence ID" value="SFU23971.1"/>
    <property type="molecule type" value="Genomic_DNA"/>
</dbReference>
<dbReference type="GO" id="GO:0005886">
    <property type="term" value="C:plasma membrane"/>
    <property type="evidence" value="ECO:0007669"/>
    <property type="project" value="UniProtKB-SubCell"/>
</dbReference>
<keyword evidence="3" id="KW-0813">Transport</keyword>
<dbReference type="PANTHER" id="PTHR21716">
    <property type="entry name" value="TRANSMEMBRANE PROTEIN"/>
    <property type="match status" value="1"/>
</dbReference>
<evidence type="ECO:0000256" key="7">
    <source>
        <dbReference type="ARBA" id="ARBA00023136"/>
    </source>
</evidence>
<feature type="transmembrane region" description="Helical" evidence="9">
    <location>
        <begin position="90"/>
        <end position="109"/>
    </location>
</feature>
<keyword evidence="6 9" id="KW-1133">Transmembrane helix</keyword>
<comment type="subcellular location">
    <subcellularLocation>
        <location evidence="1">Cell membrane</location>
        <topology evidence="1">Multi-pass membrane protein</topology>
    </subcellularLocation>
</comment>
<feature type="transmembrane region" description="Helical" evidence="9">
    <location>
        <begin position="288"/>
        <end position="316"/>
    </location>
</feature>
<evidence type="ECO:0000313" key="10">
    <source>
        <dbReference type="EMBL" id="SFU23971.1"/>
    </source>
</evidence>
<protein>
    <submittedName>
        <fullName evidence="10">Predicted PurR-regulated permease PerM</fullName>
    </submittedName>
</protein>
<evidence type="ECO:0000256" key="8">
    <source>
        <dbReference type="SAM" id="MobiDB-lite"/>
    </source>
</evidence>
<feature type="transmembrane region" description="Helical" evidence="9">
    <location>
        <begin position="225"/>
        <end position="248"/>
    </location>
</feature>
<dbReference type="GO" id="GO:0055085">
    <property type="term" value="P:transmembrane transport"/>
    <property type="evidence" value="ECO:0007669"/>
    <property type="project" value="TreeGrafter"/>
</dbReference>
<comment type="similarity">
    <text evidence="2">Belongs to the autoinducer-2 exporter (AI-2E) (TC 2.A.86) family.</text>
</comment>
<feature type="compositionally biased region" description="Basic and acidic residues" evidence="8">
    <location>
        <begin position="654"/>
        <end position="670"/>
    </location>
</feature>